<keyword evidence="1" id="KW-0472">Membrane</keyword>
<dbReference type="OrthoDB" id="6630571at2759"/>
<feature type="non-terminal residue" evidence="3">
    <location>
        <position position="217"/>
    </location>
</feature>
<keyword evidence="2" id="KW-0732">Signal</keyword>
<keyword evidence="4" id="KW-1185">Reference proteome</keyword>
<keyword evidence="1" id="KW-0812">Transmembrane</keyword>
<feature type="transmembrane region" description="Helical" evidence="1">
    <location>
        <begin position="193"/>
        <end position="211"/>
    </location>
</feature>
<dbReference type="Pfam" id="PF07898">
    <property type="entry name" value="DUF1676"/>
    <property type="match status" value="1"/>
</dbReference>
<proteinExistence type="predicted"/>
<feature type="chain" id="PRO_5035429806" evidence="2">
    <location>
        <begin position="17"/>
        <end position="217"/>
    </location>
</feature>
<dbReference type="PANTHER" id="PTHR21879">
    <property type="entry name" value="FI03362P-RELATED-RELATED"/>
    <property type="match status" value="1"/>
</dbReference>
<dbReference type="PANTHER" id="PTHR21879:SF3">
    <property type="entry name" value="FI03378P"/>
    <property type="match status" value="1"/>
</dbReference>
<evidence type="ECO:0000313" key="4">
    <source>
        <dbReference type="Proteomes" id="UP000838878"/>
    </source>
</evidence>
<protein>
    <submittedName>
        <fullName evidence="3">Uncharacterized protein</fullName>
    </submittedName>
</protein>
<dbReference type="GO" id="GO:0016020">
    <property type="term" value="C:membrane"/>
    <property type="evidence" value="ECO:0007669"/>
    <property type="project" value="TreeGrafter"/>
</dbReference>
<gene>
    <name evidence="3" type="ORF">BINO364_LOCUS7210</name>
</gene>
<feature type="signal peptide" evidence="2">
    <location>
        <begin position="1"/>
        <end position="16"/>
    </location>
</feature>
<organism evidence="3 4">
    <name type="scientific">Brenthis ino</name>
    <name type="common">lesser marbled fritillary</name>
    <dbReference type="NCBI Taxonomy" id="405034"/>
    <lineage>
        <taxon>Eukaryota</taxon>
        <taxon>Metazoa</taxon>
        <taxon>Ecdysozoa</taxon>
        <taxon>Arthropoda</taxon>
        <taxon>Hexapoda</taxon>
        <taxon>Insecta</taxon>
        <taxon>Pterygota</taxon>
        <taxon>Neoptera</taxon>
        <taxon>Endopterygota</taxon>
        <taxon>Lepidoptera</taxon>
        <taxon>Glossata</taxon>
        <taxon>Ditrysia</taxon>
        <taxon>Papilionoidea</taxon>
        <taxon>Nymphalidae</taxon>
        <taxon>Heliconiinae</taxon>
        <taxon>Argynnini</taxon>
        <taxon>Brenthis</taxon>
    </lineage>
</organism>
<reference evidence="3" key="1">
    <citation type="submission" date="2021-12" db="EMBL/GenBank/DDBJ databases">
        <authorList>
            <person name="Martin H S."/>
        </authorList>
    </citation>
    <scope>NUCLEOTIDE SEQUENCE</scope>
</reference>
<dbReference type="Proteomes" id="UP000838878">
    <property type="component" value="Chromosome 2"/>
</dbReference>
<evidence type="ECO:0000256" key="2">
    <source>
        <dbReference type="SAM" id="SignalP"/>
    </source>
</evidence>
<evidence type="ECO:0000256" key="1">
    <source>
        <dbReference type="SAM" id="Phobius"/>
    </source>
</evidence>
<accession>A0A8J9UIY7</accession>
<dbReference type="EMBL" id="OV170222">
    <property type="protein sequence ID" value="CAH0721068.1"/>
    <property type="molecule type" value="Genomic_DNA"/>
</dbReference>
<evidence type="ECO:0000313" key="3">
    <source>
        <dbReference type="EMBL" id="CAH0721068.1"/>
    </source>
</evidence>
<keyword evidence="1" id="KW-1133">Transmembrane helix</keyword>
<dbReference type="AlphaFoldDB" id="A0A8J9UIY7"/>
<dbReference type="InterPro" id="IPR012464">
    <property type="entry name" value="DUF1676"/>
</dbReference>
<name>A0A8J9UIY7_9NEOP</name>
<sequence>MKSFLLLVLFVGIVRSDEIDDGMSTSEETLKRGLTKKCVSRETSSCIAIELVGYVDRMLRTAAFQLSDDLMVVDESNGAASEMPVRSETLARAGSSLEDQAQSLILEKLWNFATTRSLRYRLLDTADVVIAGKKEKDGSLGVGVSMKAHKDIESGRARNKNMGPFLAAAAMKFGLLGALTFKGLYLMVGKALLISKIALLLATIIGLKKLFSPQVTD</sequence>